<feature type="chain" id="PRO_5040460177" description="Lipoprotein" evidence="1">
    <location>
        <begin position="25"/>
        <end position="90"/>
    </location>
</feature>
<organism evidence="2 3">
    <name type="scientific">Capsulimonas corticalis</name>
    <dbReference type="NCBI Taxonomy" id="2219043"/>
    <lineage>
        <taxon>Bacteria</taxon>
        <taxon>Bacillati</taxon>
        <taxon>Armatimonadota</taxon>
        <taxon>Armatimonadia</taxon>
        <taxon>Capsulimonadales</taxon>
        <taxon>Capsulimonadaceae</taxon>
        <taxon>Capsulimonas</taxon>
    </lineage>
</organism>
<dbReference type="PROSITE" id="PS51257">
    <property type="entry name" value="PROKAR_LIPOPROTEIN"/>
    <property type="match status" value="1"/>
</dbReference>
<sequence>MKCPLHKGMFVVCSVLFGSFFLFGCGSKGAPDSPVAVSPANSTPPETQSWIAQKIKDTGGDYQKLSPEDKQQFDSLGRGHGEMFFNMSKH</sequence>
<accession>A0A9N7L2T2</accession>
<feature type="signal peptide" evidence="1">
    <location>
        <begin position="1"/>
        <end position="24"/>
    </location>
</feature>
<proteinExistence type="predicted"/>
<dbReference type="EMBL" id="AP025739">
    <property type="protein sequence ID" value="BDI30481.1"/>
    <property type="molecule type" value="Genomic_DNA"/>
</dbReference>
<reference evidence="2 3" key="1">
    <citation type="journal article" date="2019" name="Int. J. Syst. Evol. Microbiol.">
        <title>Capsulimonas corticalis gen. nov., sp. nov., an aerobic capsulated bacterium, of a novel bacterial order, Capsulimonadales ord. nov., of the class Armatimonadia of the phylum Armatimonadetes.</title>
        <authorList>
            <person name="Li J."/>
            <person name="Kudo C."/>
            <person name="Tonouchi A."/>
        </authorList>
    </citation>
    <scope>NUCLEOTIDE SEQUENCE [LARGE SCALE GENOMIC DNA]</scope>
    <source>
        <strain evidence="2 3">AX-7</strain>
    </source>
</reference>
<evidence type="ECO:0000313" key="2">
    <source>
        <dbReference type="EMBL" id="BDI30481.1"/>
    </source>
</evidence>
<evidence type="ECO:0000313" key="3">
    <source>
        <dbReference type="Proteomes" id="UP000287394"/>
    </source>
</evidence>
<dbReference type="KEGG" id="ccot:CCAX7_25320"/>
<keyword evidence="3" id="KW-1185">Reference proteome</keyword>
<evidence type="ECO:0008006" key="4">
    <source>
        <dbReference type="Google" id="ProtNLM"/>
    </source>
</evidence>
<keyword evidence="1" id="KW-0732">Signal</keyword>
<gene>
    <name evidence="2" type="ORF">CCAX7_25320</name>
</gene>
<dbReference type="RefSeq" id="WP_125205967.1">
    <property type="nucleotide sequence ID" value="NZ_AP025739.1"/>
</dbReference>
<dbReference type="Proteomes" id="UP000287394">
    <property type="component" value="Chromosome"/>
</dbReference>
<dbReference type="AlphaFoldDB" id="A0A9N7L2T2"/>
<evidence type="ECO:0000256" key="1">
    <source>
        <dbReference type="SAM" id="SignalP"/>
    </source>
</evidence>
<name>A0A9N7L2T2_9BACT</name>
<protein>
    <recommendedName>
        <fullName evidence="4">Lipoprotein</fullName>
    </recommendedName>
</protein>